<dbReference type="PANTHER" id="PTHR42973:SF25">
    <property type="entry name" value="PHOSPHOMEVALONATE KINASE"/>
    <property type="match status" value="1"/>
</dbReference>
<protein>
    <recommendedName>
        <fullName evidence="5">FAD-binding PCMH-type domain-containing protein</fullName>
    </recommendedName>
</protein>
<name>A0AA39Y6Z5_9PEZI</name>
<sequence>MATIDSLKHALRQAATATTPSSTTHPLSEVEYSAGFHAFRHGFGEKTYEDFVVPQLSVSLAPLMNSRPRVSVLEIGTGPKSVLGELPESQRRKIGKYAAFEPRDSAASALEHWVSSSGEPDADSPFPCLDCPPKVTRLPFAADMSGECVKDKYDIVLFCHSMYGMKQRRGVVERALDMLVEQPLEGVVVVVHREGLHLDGLVCHRTMSFPTGSVSVPNDDGALDSFSRFLVGFSIADTSDDERVRREWRKLCRSLGHPGEHEGDYLMFRAPEVIITFTRHARALPALLSGVPRAQDSESRILKNAKARLVHPAAVVRPTDIKHIQHCVRWAISHKVGLTVVGGGHGGHCLVPNVVAVDMSRFDSVCIFHPSATDLGPLVVAGAGAKTGDIINAAMAEGLSVPLGSRPSVGAGLWLQGGIGHLARLHGLACDAVVGAVLVSVGSESGGAVWTVGHVPVQHRPAGAVRPDCEDDMLWALKGAGTNFGIVVSVVFKTYPAPTYRVRHCITPLGNGLHAKEKLVSFDKLVASTLPRNSSADAYLYWDAGQLRLGVSTYETGQESPGLGPSIEAILGPPNTESRAVNSVDVFETEMYMSGMHGGHGGGKTSSFKRCVFLNDIGMPQMTEALLRAMETRSRPSPLCYLHLLHGGGAVGDVAADASAFGCRTWDFACVVTGVWPREQDGTGIARAAEQWVYDVVNDLLPLSAGAYGADLGPDPRDAALASTAFGPNIPLLARLKTTHDPFNVMAYACPLPAEPMEPRLIILVTGESGAGKDHCANIWASVFNTHVLGPPPARVVSISDAIKRDYAAAVGADPDRLLRDRAYKEEHRPSLTAFFQEQLRQRPRLAEEQFLRVVYGAAGVNVLLITGMRDEAPVATFSHLVPDSKVIEVRVQAAQSVRQARRGIRTSNIEDSSAVAASPLPEFTFANDADGDEGAKGFANQRLLPLVSKEMNQLADMVRTIPDFPRQGINFRHVLGIAQQPGGLSLCVSLWAHHFAGDWGHVHSLVCCEAGGFLFASSLATHVNKPLALIRKSGKLPPPTVSVFKSQSHISSFSTSSSSSCLGSPLEEGIEMEKDATPDGASVVVVDDVLATGKTLCSVLRLLTKAGVDAANVSVMVLAEFPVHRGRQALLQQGFGNVRVQSLLVLGGA</sequence>
<dbReference type="InterPro" id="IPR027417">
    <property type="entry name" value="P-loop_NTPase"/>
</dbReference>
<dbReference type="InterPro" id="IPR016169">
    <property type="entry name" value="FAD-bd_PCMH_sub2"/>
</dbReference>
<dbReference type="InterPro" id="IPR005919">
    <property type="entry name" value="Pmev_kin_anim"/>
</dbReference>
<keyword evidence="4" id="KW-0560">Oxidoreductase</keyword>
<keyword evidence="3" id="KW-0274">FAD</keyword>
<keyword evidence="2" id="KW-0285">Flavoprotein</keyword>
<dbReference type="Pfam" id="PF04275">
    <property type="entry name" value="P-mevalo_kinase"/>
    <property type="match status" value="1"/>
</dbReference>
<evidence type="ECO:0000256" key="1">
    <source>
        <dbReference type="ARBA" id="ARBA00005466"/>
    </source>
</evidence>
<dbReference type="PROSITE" id="PS51387">
    <property type="entry name" value="FAD_PCMH"/>
    <property type="match status" value="1"/>
</dbReference>
<evidence type="ECO:0000259" key="5">
    <source>
        <dbReference type="PROSITE" id="PS51387"/>
    </source>
</evidence>
<dbReference type="Gene3D" id="3.30.465.10">
    <property type="match status" value="1"/>
</dbReference>
<dbReference type="SUPFAM" id="SSF53271">
    <property type="entry name" value="PRTase-like"/>
    <property type="match status" value="1"/>
</dbReference>
<dbReference type="PANTHER" id="PTHR42973">
    <property type="entry name" value="BINDING OXIDOREDUCTASE, PUTATIVE (AFU_ORTHOLOGUE AFUA_1G17690)-RELATED"/>
    <property type="match status" value="1"/>
</dbReference>
<dbReference type="GO" id="GO:0071949">
    <property type="term" value="F:FAD binding"/>
    <property type="evidence" value="ECO:0007669"/>
    <property type="project" value="InterPro"/>
</dbReference>
<dbReference type="CDD" id="cd06223">
    <property type="entry name" value="PRTases_typeI"/>
    <property type="match status" value="1"/>
</dbReference>
<proteinExistence type="inferred from homology"/>
<dbReference type="Gene3D" id="3.40.50.150">
    <property type="entry name" value="Vaccinia Virus protein VP39"/>
    <property type="match status" value="1"/>
</dbReference>
<organism evidence="6 7">
    <name type="scientific">Cercophora newfieldiana</name>
    <dbReference type="NCBI Taxonomy" id="92897"/>
    <lineage>
        <taxon>Eukaryota</taxon>
        <taxon>Fungi</taxon>
        <taxon>Dikarya</taxon>
        <taxon>Ascomycota</taxon>
        <taxon>Pezizomycotina</taxon>
        <taxon>Sordariomycetes</taxon>
        <taxon>Sordariomycetidae</taxon>
        <taxon>Sordariales</taxon>
        <taxon>Lasiosphaeriaceae</taxon>
        <taxon>Cercophora</taxon>
    </lineage>
</organism>
<comment type="caution">
    <text evidence="6">The sequence shown here is derived from an EMBL/GenBank/DDBJ whole genome shotgun (WGS) entry which is preliminary data.</text>
</comment>
<evidence type="ECO:0000256" key="3">
    <source>
        <dbReference type="ARBA" id="ARBA00022827"/>
    </source>
</evidence>
<dbReference type="EMBL" id="JAULSV010000004">
    <property type="protein sequence ID" value="KAK0647206.1"/>
    <property type="molecule type" value="Genomic_DNA"/>
</dbReference>
<dbReference type="GO" id="GO:0006695">
    <property type="term" value="P:cholesterol biosynthetic process"/>
    <property type="evidence" value="ECO:0007669"/>
    <property type="project" value="InterPro"/>
</dbReference>
<reference evidence="6" key="1">
    <citation type="submission" date="2023-06" db="EMBL/GenBank/DDBJ databases">
        <title>Genome-scale phylogeny and comparative genomics of the fungal order Sordariales.</title>
        <authorList>
            <consortium name="Lawrence Berkeley National Laboratory"/>
            <person name="Hensen N."/>
            <person name="Bonometti L."/>
            <person name="Westerberg I."/>
            <person name="Brannstrom I.O."/>
            <person name="Guillou S."/>
            <person name="Cros-Aarteil S."/>
            <person name="Calhoun S."/>
            <person name="Haridas S."/>
            <person name="Kuo A."/>
            <person name="Mondo S."/>
            <person name="Pangilinan J."/>
            <person name="Riley R."/>
            <person name="Labutti K."/>
            <person name="Andreopoulos B."/>
            <person name="Lipzen A."/>
            <person name="Chen C."/>
            <person name="Yanf M."/>
            <person name="Daum C."/>
            <person name="Ng V."/>
            <person name="Clum A."/>
            <person name="Steindorff A."/>
            <person name="Ohm R."/>
            <person name="Martin F."/>
            <person name="Silar P."/>
            <person name="Natvig D."/>
            <person name="Lalanne C."/>
            <person name="Gautier V."/>
            <person name="Ament-Velasquez S.L."/>
            <person name="Kruys A."/>
            <person name="Hutchinson M.I."/>
            <person name="Powell A.J."/>
            <person name="Barry K."/>
            <person name="Miller A.N."/>
            <person name="Grigoriev I.V."/>
            <person name="Debuchy R."/>
            <person name="Gladieux P."/>
            <person name="Thoren M.H."/>
            <person name="Johannesson H."/>
        </authorList>
    </citation>
    <scope>NUCLEOTIDE SEQUENCE</scope>
    <source>
        <strain evidence="6">SMH2532-1</strain>
    </source>
</reference>
<dbReference type="InterPro" id="IPR006094">
    <property type="entry name" value="Oxid_FAD_bind_N"/>
</dbReference>
<comment type="similarity">
    <text evidence="1">Belongs to the oxygen-dependent FAD-linked oxidoreductase family.</text>
</comment>
<evidence type="ECO:0000313" key="7">
    <source>
        <dbReference type="Proteomes" id="UP001174936"/>
    </source>
</evidence>
<dbReference type="Gene3D" id="3.40.50.2020">
    <property type="match status" value="1"/>
</dbReference>
<evidence type="ECO:0000313" key="6">
    <source>
        <dbReference type="EMBL" id="KAK0647206.1"/>
    </source>
</evidence>
<dbReference type="AlphaFoldDB" id="A0AA39Y6Z5"/>
<keyword evidence="7" id="KW-1185">Reference proteome</keyword>
<accession>A0AA39Y6Z5</accession>
<evidence type="ECO:0000256" key="2">
    <source>
        <dbReference type="ARBA" id="ARBA00022630"/>
    </source>
</evidence>
<dbReference type="GO" id="GO:0004631">
    <property type="term" value="F:phosphomevalonate kinase activity"/>
    <property type="evidence" value="ECO:0007669"/>
    <property type="project" value="InterPro"/>
</dbReference>
<dbReference type="GO" id="GO:0005737">
    <property type="term" value="C:cytoplasm"/>
    <property type="evidence" value="ECO:0007669"/>
    <property type="project" value="InterPro"/>
</dbReference>
<dbReference type="InterPro" id="IPR016166">
    <property type="entry name" value="FAD-bd_PCMH"/>
</dbReference>
<dbReference type="Gene3D" id="3.40.462.20">
    <property type="match status" value="1"/>
</dbReference>
<dbReference type="GO" id="GO:0016491">
    <property type="term" value="F:oxidoreductase activity"/>
    <property type="evidence" value="ECO:0007669"/>
    <property type="project" value="UniProtKB-KW"/>
</dbReference>
<dbReference type="Proteomes" id="UP001174936">
    <property type="component" value="Unassembled WGS sequence"/>
</dbReference>
<dbReference type="InterPro" id="IPR036318">
    <property type="entry name" value="FAD-bd_PCMH-like_sf"/>
</dbReference>
<gene>
    <name evidence="6" type="ORF">B0T16DRAFT_330469</name>
</gene>
<dbReference type="Gene3D" id="3.40.50.300">
    <property type="entry name" value="P-loop containing nucleotide triphosphate hydrolases"/>
    <property type="match status" value="1"/>
</dbReference>
<dbReference type="InterPro" id="IPR029063">
    <property type="entry name" value="SAM-dependent_MTases_sf"/>
</dbReference>
<dbReference type="Pfam" id="PF00156">
    <property type="entry name" value="Pribosyltran"/>
    <property type="match status" value="1"/>
</dbReference>
<dbReference type="InterPro" id="IPR000836">
    <property type="entry name" value="PRTase_dom"/>
</dbReference>
<dbReference type="InterPro" id="IPR050416">
    <property type="entry name" value="FAD-linked_Oxidoreductase"/>
</dbReference>
<feature type="domain" description="FAD-binding PCMH-type" evidence="5">
    <location>
        <begin position="308"/>
        <end position="497"/>
    </location>
</feature>
<dbReference type="SUPFAM" id="SSF56176">
    <property type="entry name" value="FAD-binding/transporter-associated domain-like"/>
    <property type="match status" value="1"/>
</dbReference>
<evidence type="ECO:0000256" key="4">
    <source>
        <dbReference type="ARBA" id="ARBA00023002"/>
    </source>
</evidence>
<dbReference type="Pfam" id="PF01565">
    <property type="entry name" value="FAD_binding_4"/>
    <property type="match status" value="1"/>
</dbReference>
<dbReference type="InterPro" id="IPR029057">
    <property type="entry name" value="PRTase-like"/>
</dbReference>